<dbReference type="EMBL" id="JWLZ01000060">
    <property type="protein sequence ID" value="KHT64600.1"/>
    <property type="molecule type" value="Genomic_DNA"/>
</dbReference>
<dbReference type="RefSeq" id="WP_039459372.1">
    <property type="nucleotide sequence ID" value="NZ_JWLZ01000060.1"/>
</dbReference>
<reference evidence="1 2" key="1">
    <citation type="submission" date="2014-12" db="EMBL/GenBank/DDBJ databases">
        <title>Genome sequencing of Photobacterium gaetbulicola AD005a.</title>
        <authorList>
            <person name="Adrian T.G.S."/>
            <person name="Chan K.G."/>
        </authorList>
    </citation>
    <scope>NUCLEOTIDE SEQUENCE [LARGE SCALE GENOMIC DNA]</scope>
    <source>
        <strain evidence="1 2">AD005a</strain>
    </source>
</reference>
<protein>
    <submittedName>
        <fullName evidence="1">Uncharacterized protein</fullName>
    </submittedName>
</protein>
<accession>A0A0B9GII3</accession>
<name>A0A0B9GII3_9GAMM</name>
<gene>
    <name evidence="1" type="ORF">RJ45_05570</name>
</gene>
<dbReference type="AlphaFoldDB" id="A0A0B9GII3"/>
<sequence>MNTQKQIALDAIELVRPAIERLFSRTNRQELHIVVMDPRLKPWESSFEEAILVETSIGQPDAWTIPFDQLARKKAQQAWRDSQANINHQTAHPSSLRDDDVLYYGSFIYGNIVVACSGVQQWYDMLISGWIALAIEQLTINDYQTQKTNNPTQTYRREQ</sequence>
<evidence type="ECO:0000313" key="1">
    <source>
        <dbReference type="EMBL" id="KHT64600.1"/>
    </source>
</evidence>
<dbReference type="Proteomes" id="UP000031278">
    <property type="component" value="Unassembled WGS sequence"/>
</dbReference>
<comment type="caution">
    <text evidence="1">The sequence shown here is derived from an EMBL/GenBank/DDBJ whole genome shotgun (WGS) entry which is preliminary data.</text>
</comment>
<proteinExistence type="predicted"/>
<organism evidence="1 2">
    <name type="scientific">Photobacterium gaetbulicola</name>
    <dbReference type="NCBI Taxonomy" id="1295392"/>
    <lineage>
        <taxon>Bacteria</taxon>
        <taxon>Pseudomonadati</taxon>
        <taxon>Pseudomonadota</taxon>
        <taxon>Gammaproteobacteria</taxon>
        <taxon>Vibrionales</taxon>
        <taxon>Vibrionaceae</taxon>
        <taxon>Photobacterium</taxon>
    </lineage>
</organism>
<evidence type="ECO:0000313" key="2">
    <source>
        <dbReference type="Proteomes" id="UP000031278"/>
    </source>
</evidence>